<dbReference type="CDD" id="cd04301">
    <property type="entry name" value="NAT_SF"/>
    <property type="match status" value="2"/>
</dbReference>
<dbReference type="EMBL" id="CP078075">
    <property type="protein sequence ID" value="WDM44459.1"/>
    <property type="molecule type" value="Genomic_DNA"/>
</dbReference>
<name>A0ABY7XQR7_MICLT</name>
<evidence type="ECO:0000259" key="3">
    <source>
        <dbReference type="PROSITE" id="PS51186"/>
    </source>
</evidence>
<dbReference type="Proteomes" id="UP001215097">
    <property type="component" value="Chromosome"/>
</dbReference>
<accession>A0ABY7XQR7</accession>
<protein>
    <submittedName>
        <fullName evidence="4">GNAT family N-acetyltransferase</fullName>
    </submittedName>
</protein>
<sequence length="304" mass="33224">MASGAGAIDHPYFTVPAEEVSEDLAAISTGEGIGIVGADESGRIIAYAMVLPFSMDTSPVTALMLGAVSPDARRQGLGRRMVAWQRDQGFAWLSSLGDPAPLRLLTYADAGAVDTRALLHGEGFSSAREYLHLKRSTDTPLTATTPRGYTIEQFSDQHSEPVRRLRNTAFRDQWGAHDFDVDGWAQHVERPVFDRTLSKVVLDESRQVVAYTLVEHSLDEHGSRTDSAAYLASLGVEETHRRRGLGAALLGDLVASAAHQAIDSVTLDVDSASESRANELYFRLGFETEHRRLSYVLERPATRA</sequence>
<keyword evidence="1" id="KW-0808">Transferase</keyword>
<dbReference type="InterPro" id="IPR000182">
    <property type="entry name" value="GNAT_dom"/>
</dbReference>
<proteinExistence type="predicted"/>
<dbReference type="InterPro" id="IPR050832">
    <property type="entry name" value="Bact_Acetyltransf"/>
</dbReference>
<dbReference type="Gene3D" id="3.40.630.30">
    <property type="match status" value="1"/>
</dbReference>
<dbReference type="Pfam" id="PF00583">
    <property type="entry name" value="Acetyltransf_1"/>
    <property type="match status" value="2"/>
</dbReference>
<dbReference type="RefSeq" id="WP_344708854.1">
    <property type="nucleotide sequence ID" value="NZ_BAAAUN010000001.1"/>
</dbReference>
<evidence type="ECO:0000256" key="2">
    <source>
        <dbReference type="ARBA" id="ARBA00023315"/>
    </source>
</evidence>
<dbReference type="PROSITE" id="PS51186">
    <property type="entry name" value="GNAT"/>
    <property type="match status" value="2"/>
</dbReference>
<dbReference type="PANTHER" id="PTHR43877">
    <property type="entry name" value="AMINOALKYLPHOSPHONATE N-ACETYLTRANSFERASE-RELATED-RELATED"/>
    <property type="match status" value="1"/>
</dbReference>
<keyword evidence="5" id="KW-1185">Reference proteome</keyword>
<evidence type="ECO:0000256" key="1">
    <source>
        <dbReference type="ARBA" id="ARBA00022679"/>
    </source>
</evidence>
<dbReference type="InterPro" id="IPR016181">
    <property type="entry name" value="Acyl_CoA_acyltransferase"/>
</dbReference>
<gene>
    <name evidence="4" type="ORF">KV395_14915</name>
</gene>
<evidence type="ECO:0000313" key="5">
    <source>
        <dbReference type="Proteomes" id="UP001215097"/>
    </source>
</evidence>
<dbReference type="SUPFAM" id="SSF55729">
    <property type="entry name" value="Acyl-CoA N-acyltransferases (Nat)"/>
    <property type="match status" value="1"/>
</dbReference>
<feature type="domain" description="N-acetyltransferase" evidence="3">
    <location>
        <begin position="149"/>
        <end position="304"/>
    </location>
</feature>
<evidence type="ECO:0000313" key="4">
    <source>
        <dbReference type="EMBL" id="WDM44459.1"/>
    </source>
</evidence>
<feature type="domain" description="N-acetyltransferase" evidence="3">
    <location>
        <begin position="1"/>
        <end position="146"/>
    </location>
</feature>
<organism evidence="4 5">
    <name type="scientific">Microbacterium luteolum</name>
    <name type="common">Aureobacterium luteolum</name>
    <dbReference type="NCBI Taxonomy" id="69367"/>
    <lineage>
        <taxon>Bacteria</taxon>
        <taxon>Bacillati</taxon>
        <taxon>Actinomycetota</taxon>
        <taxon>Actinomycetes</taxon>
        <taxon>Micrococcales</taxon>
        <taxon>Microbacteriaceae</taxon>
        <taxon>Microbacterium</taxon>
    </lineage>
</organism>
<reference evidence="4 5" key="1">
    <citation type="submission" date="2021-06" db="EMBL/GenBank/DDBJ databases">
        <title>Genome-based taxonomic framework of Microbacterium strains isolated from marine environment, the description of four new species and reclassification of four preexisting species.</title>
        <authorList>
            <person name="Lee S.D."/>
            <person name="Kim S.-M."/>
            <person name="Byeon Y.-S."/>
            <person name="Yang H.L."/>
            <person name="Kim I.S."/>
        </authorList>
    </citation>
    <scope>NUCLEOTIDE SEQUENCE [LARGE SCALE GENOMIC DNA]</scope>
    <source>
        <strain evidence="4 5">KACC 14465</strain>
    </source>
</reference>
<keyword evidence="2" id="KW-0012">Acyltransferase</keyword>